<gene>
    <name evidence="2" type="ORF">GGR28_001562</name>
</gene>
<organism evidence="2 3">
    <name type="scientific">Neolewinella aquimaris</name>
    <dbReference type="NCBI Taxonomy" id="1835722"/>
    <lineage>
        <taxon>Bacteria</taxon>
        <taxon>Pseudomonadati</taxon>
        <taxon>Bacteroidota</taxon>
        <taxon>Saprospiria</taxon>
        <taxon>Saprospirales</taxon>
        <taxon>Lewinellaceae</taxon>
        <taxon>Neolewinella</taxon>
    </lineage>
</organism>
<dbReference type="InterPro" id="IPR007621">
    <property type="entry name" value="TPM_dom"/>
</dbReference>
<feature type="domain" description="TPM" evidence="1">
    <location>
        <begin position="3"/>
        <end position="119"/>
    </location>
</feature>
<sequence>MVKFFNQEEEAQIIAAIRAAELATSGEIRVHVEVGARKPALEVATRIFQELEMENTQDRNAVLILLAVDRREFAILGDVGINKVVPEDFWATERDLMQQHFKRGEFATGIELVIQQIGEKLKTYFPYQTDDVNELPDEISYNKSK</sequence>
<dbReference type="EMBL" id="JACIFF010000003">
    <property type="protein sequence ID" value="MBB4078945.1"/>
    <property type="molecule type" value="Genomic_DNA"/>
</dbReference>
<dbReference type="RefSeq" id="WP_183495195.1">
    <property type="nucleotide sequence ID" value="NZ_JACIFF010000003.1"/>
</dbReference>
<dbReference type="AlphaFoldDB" id="A0A840E5N7"/>
<dbReference type="Proteomes" id="UP000576209">
    <property type="component" value="Unassembled WGS sequence"/>
</dbReference>
<proteinExistence type="predicted"/>
<name>A0A840E5N7_9BACT</name>
<dbReference type="PANTHER" id="PTHR30373:SF8">
    <property type="entry name" value="BLL7265 PROTEIN"/>
    <property type="match status" value="1"/>
</dbReference>
<dbReference type="Pfam" id="PF04536">
    <property type="entry name" value="TPM_phosphatase"/>
    <property type="match status" value="1"/>
</dbReference>
<accession>A0A840E5N7</accession>
<dbReference type="Gene3D" id="3.10.310.50">
    <property type="match status" value="1"/>
</dbReference>
<evidence type="ECO:0000313" key="3">
    <source>
        <dbReference type="Proteomes" id="UP000576209"/>
    </source>
</evidence>
<dbReference type="PANTHER" id="PTHR30373">
    <property type="entry name" value="UPF0603 PROTEIN YGCG"/>
    <property type="match status" value="1"/>
</dbReference>
<keyword evidence="3" id="KW-1185">Reference proteome</keyword>
<comment type="caution">
    <text evidence="2">The sequence shown here is derived from an EMBL/GenBank/DDBJ whole genome shotgun (WGS) entry which is preliminary data.</text>
</comment>
<evidence type="ECO:0000313" key="2">
    <source>
        <dbReference type="EMBL" id="MBB4078945.1"/>
    </source>
</evidence>
<reference evidence="2 3" key="1">
    <citation type="submission" date="2020-08" db="EMBL/GenBank/DDBJ databases">
        <title>Genomic Encyclopedia of Type Strains, Phase IV (KMG-IV): sequencing the most valuable type-strain genomes for metagenomic binning, comparative biology and taxonomic classification.</title>
        <authorList>
            <person name="Goeker M."/>
        </authorList>
    </citation>
    <scope>NUCLEOTIDE SEQUENCE [LARGE SCALE GENOMIC DNA]</scope>
    <source>
        <strain evidence="2 3">DSM 105137</strain>
    </source>
</reference>
<evidence type="ECO:0000259" key="1">
    <source>
        <dbReference type="Pfam" id="PF04536"/>
    </source>
</evidence>
<protein>
    <submittedName>
        <fullName evidence="2">Putative membrane protein</fullName>
    </submittedName>
</protein>